<dbReference type="InterPro" id="IPR029016">
    <property type="entry name" value="GAF-like_dom_sf"/>
</dbReference>
<gene>
    <name evidence="5" type="ORF">J1792_30610</name>
</gene>
<reference evidence="5" key="1">
    <citation type="submission" date="2021-03" db="EMBL/GenBank/DDBJ databases">
        <title>Streptomyces strains.</title>
        <authorList>
            <person name="Lund M.B."/>
            <person name="Toerring T."/>
        </authorList>
    </citation>
    <scope>NUCLEOTIDE SEQUENCE</scope>
    <source>
        <strain evidence="5">JCM 4242</strain>
    </source>
</reference>
<dbReference type="PRINTS" id="PR00038">
    <property type="entry name" value="HTHLUXR"/>
</dbReference>
<keyword evidence="3" id="KW-0804">Transcription</keyword>
<feature type="domain" description="HTH luxR-type" evidence="4">
    <location>
        <begin position="206"/>
        <end position="271"/>
    </location>
</feature>
<protein>
    <submittedName>
        <fullName evidence="5">Helix-turn-helix transcriptional regulator</fullName>
    </submittedName>
</protein>
<sequence>MPQLHARDYERMLDIVVAVLESENPGELRHLIAEHLLDALDCGTVIFARLPAGDDRAGHVEGWAPRRLGGDAMTDMVQRRIRQRHPLIPYLAVGERVPVTMNQLCGDSRWHNSRWRSEAHRDYGTTDQLALPMPAENGALRAISLGRDGAFTEHDLAFATRIQPLLATADRHVRELHRLREAVAATAPGVDPGVDLGAGAGAGRLAVAQSHGLTPRELTVLGLLSEGITAHGIGRRLTISPHTVNRHLEKIYRKLGTNNRVSTVLLAKQAGIVP</sequence>
<accession>A0A939JQ09</accession>
<dbReference type="RefSeq" id="WP_207248637.1">
    <property type="nucleotide sequence ID" value="NZ_JAFMOF010000005.1"/>
</dbReference>
<dbReference type="GO" id="GO:0003677">
    <property type="term" value="F:DNA binding"/>
    <property type="evidence" value="ECO:0007669"/>
    <property type="project" value="UniProtKB-KW"/>
</dbReference>
<evidence type="ECO:0000313" key="5">
    <source>
        <dbReference type="EMBL" id="MBO0656936.1"/>
    </source>
</evidence>
<proteinExistence type="predicted"/>
<dbReference type="InterPro" id="IPR016032">
    <property type="entry name" value="Sig_transdc_resp-reg_C-effctor"/>
</dbReference>
<dbReference type="PANTHER" id="PTHR44688">
    <property type="entry name" value="DNA-BINDING TRANSCRIPTIONAL ACTIVATOR DEVR_DOSR"/>
    <property type="match status" value="1"/>
</dbReference>
<dbReference type="PANTHER" id="PTHR44688:SF16">
    <property type="entry name" value="DNA-BINDING TRANSCRIPTIONAL ACTIVATOR DEVR_DOSR"/>
    <property type="match status" value="1"/>
</dbReference>
<evidence type="ECO:0000256" key="3">
    <source>
        <dbReference type="ARBA" id="ARBA00023163"/>
    </source>
</evidence>
<dbReference type="Pfam" id="PF00196">
    <property type="entry name" value="GerE"/>
    <property type="match status" value="1"/>
</dbReference>
<comment type="caution">
    <text evidence="5">The sequence shown here is derived from an EMBL/GenBank/DDBJ whole genome shotgun (WGS) entry which is preliminary data.</text>
</comment>
<dbReference type="Proteomes" id="UP000664781">
    <property type="component" value="Unassembled WGS sequence"/>
</dbReference>
<dbReference type="InterPro" id="IPR036388">
    <property type="entry name" value="WH-like_DNA-bd_sf"/>
</dbReference>
<evidence type="ECO:0000256" key="1">
    <source>
        <dbReference type="ARBA" id="ARBA00023015"/>
    </source>
</evidence>
<dbReference type="EMBL" id="JAFMOF010000005">
    <property type="protein sequence ID" value="MBO0656936.1"/>
    <property type="molecule type" value="Genomic_DNA"/>
</dbReference>
<dbReference type="SMART" id="SM00421">
    <property type="entry name" value="HTH_LUXR"/>
    <property type="match status" value="1"/>
</dbReference>
<evidence type="ECO:0000259" key="4">
    <source>
        <dbReference type="PROSITE" id="PS50043"/>
    </source>
</evidence>
<keyword evidence="2" id="KW-0238">DNA-binding</keyword>
<evidence type="ECO:0000313" key="6">
    <source>
        <dbReference type="Proteomes" id="UP000664781"/>
    </source>
</evidence>
<dbReference type="SUPFAM" id="SSF46894">
    <property type="entry name" value="C-terminal effector domain of the bipartite response regulators"/>
    <property type="match status" value="1"/>
</dbReference>
<evidence type="ECO:0000256" key="2">
    <source>
        <dbReference type="ARBA" id="ARBA00023125"/>
    </source>
</evidence>
<dbReference type="Gene3D" id="3.30.450.40">
    <property type="match status" value="1"/>
</dbReference>
<dbReference type="AlphaFoldDB" id="A0A939JQ09"/>
<dbReference type="CDD" id="cd06170">
    <property type="entry name" value="LuxR_C_like"/>
    <property type="match status" value="1"/>
</dbReference>
<keyword evidence="1" id="KW-0805">Transcription regulation</keyword>
<organism evidence="5 6">
    <name type="scientific">Streptomyces triculaminicus</name>
    <dbReference type="NCBI Taxonomy" id="2816232"/>
    <lineage>
        <taxon>Bacteria</taxon>
        <taxon>Bacillati</taxon>
        <taxon>Actinomycetota</taxon>
        <taxon>Actinomycetes</taxon>
        <taxon>Kitasatosporales</taxon>
        <taxon>Streptomycetaceae</taxon>
        <taxon>Streptomyces</taxon>
    </lineage>
</organism>
<keyword evidence="6" id="KW-1185">Reference proteome</keyword>
<dbReference type="Gene3D" id="1.10.10.10">
    <property type="entry name" value="Winged helix-like DNA-binding domain superfamily/Winged helix DNA-binding domain"/>
    <property type="match status" value="1"/>
</dbReference>
<name>A0A939JQ09_9ACTN</name>
<dbReference type="SUPFAM" id="SSF55781">
    <property type="entry name" value="GAF domain-like"/>
    <property type="match status" value="1"/>
</dbReference>
<dbReference type="InterPro" id="IPR000792">
    <property type="entry name" value="Tscrpt_reg_LuxR_C"/>
</dbReference>
<dbReference type="GO" id="GO:0006355">
    <property type="term" value="P:regulation of DNA-templated transcription"/>
    <property type="evidence" value="ECO:0007669"/>
    <property type="project" value="InterPro"/>
</dbReference>
<dbReference type="PROSITE" id="PS50043">
    <property type="entry name" value="HTH_LUXR_2"/>
    <property type="match status" value="1"/>
</dbReference>